<feature type="domain" description="HD-GYP" evidence="2">
    <location>
        <begin position="155"/>
        <end position="352"/>
    </location>
</feature>
<dbReference type="InterPro" id="IPR011006">
    <property type="entry name" value="CheY-like_superfamily"/>
</dbReference>
<dbReference type="SUPFAM" id="SSF109604">
    <property type="entry name" value="HD-domain/PDEase-like"/>
    <property type="match status" value="1"/>
</dbReference>
<proteinExistence type="predicted"/>
<dbReference type="AlphaFoldDB" id="A0A3B1BR04"/>
<evidence type="ECO:0000313" key="3">
    <source>
        <dbReference type="EMBL" id="VAX18362.1"/>
    </source>
</evidence>
<accession>A0A3B1BR04</accession>
<feature type="domain" description="Response regulatory" evidence="1">
    <location>
        <begin position="11"/>
        <end position="128"/>
    </location>
</feature>
<dbReference type="Gene3D" id="3.40.50.2300">
    <property type="match status" value="1"/>
</dbReference>
<dbReference type="PROSITE" id="PS51832">
    <property type="entry name" value="HD_GYP"/>
    <property type="match status" value="1"/>
</dbReference>
<dbReference type="EMBL" id="UOGC01000069">
    <property type="protein sequence ID" value="VAX18362.1"/>
    <property type="molecule type" value="Genomic_DNA"/>
</dbReference>
<dbReference type="PROSITE" id="PS50110">
    <property type="entry name" value="RESPONSE_REGULATORY"/>
    <property type="match status" value="1"/>
</dbReference>
<dbReference type="PANTHER" id="PTHR45228">
    <property type="entry name" value="CYCLIC DI-GMP PHOSPHODIESTERASE TM_0186-RELATED"/>
    <property type="match status" value="1"/>
</dbReference>
<dbReference type="SMART" id="SM00448">
    <property type="entry name" value="REC"/>
    <property type="match status" value="1"/>
</dbReference>
<reference evidence="3" key="1">
    <citation type="submission" date="2018-06" db="EMBL/GenBank/DDBJ databases">
        <authorList>
            <person name="Zhirakovskaya E."/>
        </authorList>
    </citation>
    <scope>NUCLEOTIDE SEQUENCE</scope>
</reference>
<dbReference type="InterPro" id="IPR052020">
    <property type="entry name" value="Cyclic_di-GMP/3'3'-cGAMP_PDE"/>
</dbReference>
<dbReference type="InterPro" id="IPR001789">
    <property type="entry name" value="Sig_transdc_resp-reg_receiver"/>
</dbReference>
<name>A0A3B1BR04_9ZZZZ</name>
<organism evidence="3">
    <name type="scientific">hydrothermal vent metagenome</name>
    <dbReference type="NCBI Taxonomy" id="652676"/>
    <lineage>
        <taxon>unclassified sequences</taxon>
        <taxon>metagenomes</taxon>
        <taxon>ecological metagenomes</taxon>
    </lineage>
</organism>
<gene>
    <name evidence="3" type="ORF">MNBD_NITROSPINAE01-385</name>
</gene>
<dbReference type="InterPro" id="IPR003607">
    <property type="entry name" value="HD/PDEase_dom"/>
</dbReference>
<dbReference type="Pfam" id="PF13487">
    <property type="entry name" value="HD_5"/>
    <property type="match status" value="1"/>
</dbReference>
<dbReference type="Pfam" id="PF00072">
    <property type="entry name" value="Response_reg"/>
    <property type="match status" value="1"/>
</dbReference>
<dbReference type="CDD" id="cd00077">
    <property type="entry name" value="HDc"/>
    <property type="match status" value="1"/>
</dbReference>
<dbReference type="SMART" id="SM00471">
    <property type="entry name" value="HDc"/>
    <property type="match status" value="1"/>
</dbReference>
<evidence type="ECO:0000259" key="2">
    <source>
        <dbReference type="PROSITE" id="PS51832"/>
    </source>
</evidence>
<dbReference type="Gene3D" id="1.10.3210.10">
    <property type="entry name" value="Hypothetical protein af1432"/>
    <property type="match status" value="1"/>
</dbReference>
<evidence type="ECO:0000259" key="1">
    <source>
        <dbReference type="PROSITE" id="PS50110"/>
    </source>
</evidence>
<protein>
    <submittedName>
        <fullName evidence="3">Response regulator</fullName>
    </submittedName>
</protein>
<dbReference type="SUPFAM" id="SSF52172">
    <property type="entry name" value="CheY-like"/>
    <property type="match status" value="1"/>
</dbReference>
<dbReference type="InterPro" id="IPR037522">
    <property type="entry name" value="HD_GYP_dom"/>
</dbReference>
<sequence>MKMAQDIRNAKILIIDDDAMSVRLIEESLNMGGFVAYTYSNDPREAKTLFESYKPDIVLLDLNMPHISGFDVMESFKETDPTHLVPIVVLTAHDDIGVRLKALNMGAMDFIPKPFNHAEVVTRVRNIITVRLLQKQVMDQNIFLEQKVLERTAEIHDTRLEIIRHLGRAVEYRDDETGLHIVRMSQMCALMGKAYGMNAENVDLLLNAAPMHDVGKIGISDTILLKPGRLNDEERAVMQTHAAIGAKILSGHDSPIMSMARDIALAHHEKWDGSGYPNRLRGEEIPLVGRISTLCDVFDALLSTRPYKNAWSMEAAVNEVIRLKGTHFDPELTDLFLSILPEIKAMRECLDGADIKK</sequence>
<dbReference type="PANTHER" id="PTHR45228:SF1">
    <property type="entry name" value="CYCLIC DI-GMP PHOSPHODIESTERASE TM_0186"/>
    <property type="match status" value="1"/>
</dbReference>
<dbReference type="GO" id="GO:0000160">
    <property type="term" value="P:phosphorelay signal transduction system"/>
    <property type="evidence" value="ECO:0007669"/>
    <property type="project" value="InterPro"/>
</dbReference>